<evidence type="ECO:0000313" key="2">
    <source>
        <dbReference type="EMBL" id="MBB6521013.1"/>
    </source>
</evidence>
<dbReference type="InParanoid" id="A0A7X0MV55"/>
<evidence type="ECO:0000256" key="1">
    <source>
        <dbReference type="SAM" id="MobiDB-lite"/>
    </source>
</evidence>
<name>A0A7X0MV55_9GAMM</name>
<comment type="caution">
    <text evidence="2">The sequence shown here is derived from an EMBL/GenBank/DDBJ whole genome shotgun (WGS) entry which is preliminary data.</text>
</comment>
<keyword evidence="3" id="KW-1185">Reference proteome</keyword>
<evidence type="ECO:0008006" key="4">
    <source>
        <dbReference type="Google" id="ProtNLM"/>
    </source>
</evidence>
<reference evidence="2 3" key="1">
    <citation type="submission" date="2020-08" db="EMBL/GenBank/DDBJ databases">
        <title>Genomic Encyclopedia of Type Strains, Phase IV (KMG-IV): sequencing the most valuable type-strain genomes for metagenomic binning, comparative biology and taxonomic classification.</title>
        <authorList>
            <person name="Goeker M."/>
        </authorList>
    </citation>
    <scope>NUCLEOTIDE SEQUENCE [LARGE SCALE GENOMIC DNA]</scope>
    <source>
        <strain evidence="2 3">DSM 22368</strain>
    </source>
</reference>
<sequence length="567" mass="57840">MVQNHDGTGQLLMYPIYTANGGNDTYISVANTTADYKAVKVRFVDAMNSQDSLDFHLYLSPQDHWSGVVTKEGDGAVLKTGDTSCTVPNILAASAVGQLGTTAPMRTFKYGTGGAEADAINNGLDRTLEGHVEIIEMGVVPAASASNGVAQLAPGSGSATAGAAGDSALVLRSSIKHVNGVPGNCANLETAWRTGGAFFYTDQENTPGDAKAATHLQLDAPTGGLYGYGVIINVPDGTAAMFDAVAVDGFMDDGYHPTPGDDEPGVDDGVDNATVYIGDSTATNAATYQDFDGAAAAVLAANGVGTTPVAVTGLEHVDPQRGKTGSRFAGGGNSTVTATTAGNDQEGSLQALSALLTRATVANDYVLEPGLNAATDWVITFPTKRDFVNLSAAAVAANPFGGAGATAGAATDAPAPFTSQWDHSKTEACEQIAISYWDREEGVNVITSGFDFSPAPVTTPDVLALCTESNILNFNSKGVLGGSSRITKSITLANGFNNGWARVSFGVPGAGGTVTAPELSDGSEIVKGLPVIGFAIQKYVNNSATSAGALANYAGSIGHHFTNTNDN</sequence>
<dbReference type="EMBL" id="JACHHT010000001">
    <property type="protein sequence ID" value="MBB6521013.1"/>
    <property type="molecule type" value="Genomic_DNA"/>
</dbReference>
<accession>A0A7X0MV55</accession>
<dbReference type="AlphaFoldDB" id="A0A7X0MV55"/>
<gene>
    <name evidence="2" type="ORF">HNR48_001291</name>
</gene>
<dbReference type="RefSeq" id="WP_167202728.1">
    <property type="nucleotide sequence ID" value="NZ_JAAONY010000001.1"/>
</dbReference>
<protein>
    <recommendedName>
        <fullName evidence="4">Cell surface protein</fullName>
    </recommendedName>
</protein>
<proteinExistence type="predicted"/>
<dbReference type="Proteomes" id="UP000528457">
    <property type="component" value="Unassembled WGS sequence"/>
</dbReference>
<evidence type="ECO:0000313" key="3">
    <source>
        <dbReference type="Proteomes" id="UP000528457"/>
    </source>
</evidence>
<feature type="region of interest" description="Disordered" evidence="1">
    <location>
        <begin position="317"/>
        <end position="342"/>
    </location>
</feature>
<organism evidence="2 3">
    <name type="scientific">Pseudoteredinibacter isoporae</name>
    <dbReference type="NCBI Taxonomy" id="570281"/>
    <lineage>
        <taxon>Bacteria</taxon>
        <taxon>Pseudomonadati</taxon>
        <taxon>Pseudomonadota</taxon>
        <taxon>Gammaproteobacteria</taxon>
        <taxon>Cellvibrionales</taxon>
        <taxon>Cellvibrionaceae</taxon>
        <taxon>Pseudoteredinibacter</taxon>
    </lineage>
</organism>